<keyword evidence="3" id="KW-0223">Dioxygenase</keyword>
<keyword evidence="4" id="KW-1185">Reference proteome</keyword>
<organism evidence="3 4">
    <name type="scientific">Frankia canadensis</name>
    <dbReference type="NCBI Taxonomy" id="1836972"/>
    <lineage>
        <taxon>Bacteria</taxon>
        <taxon>Bacillati</taxon>
        <taxon>Actinomycetota</taxon>
        <taxon>Actinomycetes</taxon>
        <taxon>Frankiales</taxon>
        <taxon>Frankiaceae</taxon>
        <taxon>Frankia</taxon>
    </lineage>
</organism>
<dbReference type="InterPro" id="IPR029068">
    <property type="entry name" value="Glyas_Bleomycin-R_OHBP_Dase"/>
</dbReference>
<proteinExistence type="predicted"/>
<dbReference type="Proteomes" id="UP000234331">
    <property type="component" value="Unassembled WGS sequence"/>
</dbReference>
<dbReference type="GO" id="GO:0004493">
    <property type="term" value="F:methylmalonyl-CoA epimerase activity"/>
    <property type="evidence" value="ECO:0007669"/>
    <property type="project" value="TreeGrafter"/>
</dbReference>
<reference evidence="3 4" key="1">
    <citation type="submission" date="2017-06" db="EMBL/GenBank/DDBJ databases">
        <authorList>
            <person name="Kim H.J."/>
            <person name="Triplett B.A."/>
        </authorList>
    </citation>
    <scope>NUCLEOTIDE SEQUENCE [LARGE SCALE GENOMIC DNA]</scope>
    <source>
        <strain evidence="3">FRACA_ARgP5</strain>
    </source>
</reference>
<dbReference type="GO" id="GO:0046872">
    <property type="term" value="F:metal ion binding"/>
    <property type="evidence" value="ECO:0007669"/>
    <property type="project" value="UniProtKB-KW"/>
</dbReference>
<keyword evidence="1" id="KW-0479">Metal-binding</keyword>
<protein>
    <submittedName>
        <fullName evidence="3">Putative Glyoxalase/bleomycin resistance protein/dioxygenase</fullName>
    </submittedName>
</protein>
<gene>
    <name evidence="3" type="ORF">FRACA_10017</name>
</gene>
<dbReference type="InterPro" id="IPR004360">
    <property type="entry name" value="Glyas_Fos-R_dOase_dom"/>
</dbReference>
<dbReference type="PANTHER" id="PTHR43048:SF3">
    <property type="entry name" value="METHYLMALONYL-COA EPIMERASE, MITOCHONDRIAL"/>
    <property type="match status" value="1"/>
</dbReference>
<dbReference type="Pfam" id="PF00903">
    <property type="entry name" value="Glyoxalase"/>
    <property type="match status" value="1"/>
</dbReference>
<dbReference type="RefSeq" id="WP_165818151.1">
    <property type="nucleotide sequence ID" value="NZ_FZMO01000001.1"/>
</dbReference>
<name>A0A2I2KHW2_9ACTN</name>
<dbReference type="InterPro" id="IPR051785">
    <property type="entry name" value="MMCE/EMCE_epimerase"/>
</dbReference>
<dbReference type="GO" id="GO:0046491">
    <property type="term" value="P:L-methylmalonyl-CoA metabolic process"/>
    <property type="evidence" value="ECO:0007669"/>
    <property type="project" value="TreeGrafter"/>
</dbReference>
<dbReference type="PROSITE" id="PS51819">
    <property type="entry name" value="VOC"/>
    <property type="match status" value="1"/>
</dbReference>
<dbReference type="InterPro" id="IPR037523">
    <property type="entry name" value="VOC_core"/>
</dbReference>
<accession>A0A2I2KHW2</accession>
<evidence type="ECO:0000256" key="1">
    <source>
        <dbReference type="ARBA" id="ARBA00022723"/>
    </source>
</evidence>
<dbReference type="GO" id="GO:0051213">
    <property type="term" value="F:dioxygenase activity"/>
    <property type="evidence" value="ECO:0007669"/>
    <property type="project" value="UniProtKB-KW"/>
</dbReference>
<feature type="domain" description="VOC" evidence="2">
    <location>
        <begin position="3"/>
        <end position="140"/>
    </location>
</feature>
<dbReference type="Gene3D" id="3.10.180.10">
    <property type="entry name" value="2,3-Dihydroxybiphenyl 1,2-Dioxygenase, domain 1"/>
    <property type="match status" value="1"/>
</dbReference>
<dbReference type="PANTHER" id="PTHR43048">
    <property type="entry name" value="METHYLMALONYL-COA EPIMERASE"/>
    <property type="match status" value="1"/>
</dbReference>
<dbReference type="EMBL" id="FZMO01000001">
    <property type="protein sequence ID" value="SNQ45258.1"/>
    <property type="molecule type" value="Genomic_DNA"/>
</dbReference>
<evidence type="ECO:0000259" key="2">
    <source>
        <dbReference type="PROSITE" id="PS51819"/>
    </source>
</evidence>
<keyword evidence="3" id="KW-0560">Oxidoreductase</keyword>
<evidence type="ECO:0000313" key="4">
    <source>
        <dbReference type="Proteomes" id="UP000234331"/>
    </source>
</evidence>
<sequence>MIELFHVGLCVSDLDRSIDFYRCVARMEVVEKHVRASPEFDALSGNPGSEVRVAYLGGEDGFRLQLIEYARGGAGRATVAHNRVGSPHLSFFVDDVRAEYERLEKAPNVRLTSKVVVLNPQMTSFYTADPDGVPVELLELTEPWPGVAERRHGR</sequence>
<dbReference type="SUPFAM" id="SSF54593">
    <property type="entry name" value="Glyoxalase/Bleomycin resistance protein/Dihydroxybiphenyl dioxygenase"/>
    <property type="match status" value="1"/>
</dbReference>
<dbReference type="AlphaFoldDB" id="A0A2I2KHW2"/>
<evidence type="ECO:0000313" key="3">
    <source>
        <dbReference type="EMBL" id="SNQ45258.1"/>
    </source>
</evidence>